<gene>
    <name evidence="2" type="ORF">BDW59DRAFT_152871</name>
</gene>
<sequence length="349" mass="39697">MSLYKELKKAYKIISYARKDIKLVKDRTKKLKRLWCFFDETMKKVSKIDEFSVDLKRYSKINKALVRQSHRVIRKIQSILSIFHPILAKKPTSAWKNFRIRLEWLFRDREELRLLYVDIDFLTGYMNVFVSLVQTQIAVQQYTLTGSAATKFQIDTFQNRIDAALKEIRQVQKDQGFLLSVKNDPWQKEIRHEVRRILGEEVSQTKKADSGNDSSSGSSPRLSPPAPPPSTPPTTPSSQSYSSSKGTSIIELLTKQEESLPEPTSSRNIQPNTHVTFNPESEPSYVSVNEVASSKQSGVALDSPRQAADELEDGETESDGEGGGMYMPTALFGPPKPQRRRPRARVSNQ</sequence>
<keyword evidence="3" id="KW-1185">Reference proteome</keyword>
<feature type="compositionally biased region" description="Acidic residues" evidence="1">
    <location>
        <begin position="309"/>
        <end position="320"/>
    </location>
</feature>
<accession>A0ABR4HNT5</accession>
<feature type="compositionally biased region" description="Polar residues" evidence="1">
    <location>
        <begin position="262"/>
        <end position="297"/>
    </location>
</feature>
<dbReference type="Proteomes" id="UP001610335">
    <property type="component" value="Unassembled WGS sequence"/>
</dbReference>
<feature type="compositionally biased region" description="Low complexity" evidence="1">
    <location>
        <begin position="211"/>
        <end position="221"/>
    </location>
</feature>
<feature type="compositionally biased region" description="Low complexity" evidence="1">
    <location>
        <begin position="236"/>
        <end position="248"/>
    </location>
</feature>
<evidence type="ECO:0000313" key="2">
    <source>
        <dbReference type="EMBL" id="KAL2817052.1"/>
    </source>
</evidence>
<organism evidence="2 3">
    <name type="scientific">Aspergillus cavernicola</name>
    <dbReference type="NCBI Taxonomy" id="176166"/>
    <lineage>
        <taxon>Eukaryota</taxon>
        <taxon>Fungi</taxon>
        <taxon>Dikarya</taxon>
        <taxon>Ascomycota</taxon>
        <taxon>Pezizomycotina</taxon>
        <taxon>Eurotiomycetes</taxon>
        <taxon>Eurotiomycetidae</taxon>
        <taxon>Eurotiales</taxon>
        <taxon>Aspergillaceae</taxon>
        <taxon>Aspergillus</taxon>
        <taxon>Aspergillus subgen. Nidulantes</taxon>
    </lineage>
</organism>
<reference evidence="2 3" key="1">
    <citation type="submission" date="2024-07" db="EMBL/GenBank/DDBJ databases">
        <title>Section-level genome sequencing and comparative genomics of Aspergillus sections Usti and Cavernicolus.</title>
        <authorList>
            <consortium name="Lawrence Berkeley National Laboratory"/>
            <person name="Nybo J.L."/>
            <person name="Vesth T.C."/>
            <person name="Theobald S."/>
            <person name="Frisvad J.C."/>
            <person name="Larsen T.O."/>
            <person name="Kjaerboelling I."/>
            <person name="Rothschild-Mancinelli K."/>
            <person name="Lyhne E.K."/>
            <person name="Kogle M.E."/>
            <person name="Barry K."/>
            <person name="Clum A."/>
            <person name="Na H."/>
            <person name="Ledsgaard L."/>
            <person name="Lin J."/>
            <person name="Lipzen A."/>
            <person name="Kuo A."/>
            <person name="Riley R."/>
            <person name="Mondo S."/>
            <person name="LaButti K."/>
            <person name="Haridas S."/>
            <person name="Pangalinan J."/>
            <person name="Salamov A.A."/>
            <person name="Simmons B.A."/>
            <person name="Magnuson J.K."/>
            <person name="Chen J."/>
            <person name="Drula E."/>
            <person name="Henrissat B."/>
            <person name="Wiebenga A."/>
            <person name="Lubbers R.J."/>
            <person name="Gomes A.C."/>
            <person name="Makela M.R."/>
            <person name="Stajich J."/>
            <person name="Grigoriev I.V."/>
            <person name="Mortensen U.H."/>
            <person name="De vries R.P."/>
            <person name="Baker S.E."/>
            <person name="Andersen M.R."/>
        </authorList>
    </citation>
    <scope>NUCLEOTIDE SEQUENCE [LARGE SCALE GENOMIC DNA]</scope>
    <source>
        <strain evidence="2 3">CBS 600.67</strain>
    </source>
</reference>
<evidence type="ECO:0000256" key="1">
    <source>
        <dbReference type="SAM" id="MobiDB-lite"/>
    </source>
</evidence>
<dbReference type="EMBL" id="JBFXLS010000095">
    <property type="protein sequence ID" value="KAL2817052.1"/>
    <property type="molecule type" value="Genomic_DNA"/>
</dbReference>
<proteinExistence type="predicted"/>
<comment type="caution">
    <text evidence="2">The sequence shown here is derived from an EMBL/GenBank/DDBJ whole genome shotgun (WGS) entry which is preliminary data.</text>
</comment>
<evidence type="ECO:0008006" key="4">
    <source>
        <dbReference type="Google" id="ProtNLM"/>
    </source>
</evidence>
<protein>
    <recommendedName>
        <fullName evidence="4">CHAD domain-containing protein</fullName>
    </recommendedName>
</protein>
<feature type="compositionally biased region" description="Basic residues" evidence="1">
    <location>
        <begin position="337"/>
        <end position="349"/>
    </location>
</feature>
<feature type="compositionally biased region" description="Pro residues" evidence="1">
    <location>
        <begin position="222"/>
        <end position="235"/>
    </location>
</feature>
<feature type="compositionally biased region" description="Basic and acidic residues" evidence="1">
    <location>
        <begin position="197"/>
        <end position="210"/>
    </location>
</feature>
<feature type="region of interest" description="Disordered" evidence="1">
    <location>
        <begin position="197"/>
        <end position="349"/>
    </location>
</feature>
<name>A0ABR4HNT5_9EURO</name>
<evidence type="ECO:0000313" key="3">
    <source>
        <dbReference type="Proteomes" id="UP001610335"/>
    </source>
</evidence>